<proteinExistence type="predicted"/>
<dbReference type="EMBL" id="LVYV01000012">
    <property type="protein sequence ID" value="KZD23059.1"/>
    <property type="molecule type" value="Genomic_DNA"/>
</dbReference>
<gene>
    <name evidence="2" type="ORF">A4A58_06555</name>
</gene>
<keyword evidence="1" id="KW-0732">Signal</keyword>
<evidence type="ECO:0000313" key="3">
    <source>
        <dbReference type="Proteomes" id="UP000076574"/>
    </source>
</evidence>
<dbReference type="STRING" id="943830.A4A58_06555"/>
<sequence length="125" mass="12940">MKWFRANIRHGAKLALFALAVQLVLSFGHVHGGTVHAAPLDAALALSASDVAQTPAAPETDHHHRAADPCAICAVMAMAGTALFAAPPVLLLPQAATLLQRITEAEFDHLDAISGASQPRGPPVS</sequence>
<dbReference type="Proteomes" id="UP000076574">
    <property type="component" value="Unassembled WGS sequence"/>
</dbReference>
<keyword evidence="3" id="KW-1185">Reference proteome</keyword>
<name>A0A165RSS9_9BRAD</name>
<dbReference type="RefSeq" id="WP_068733065.1">
    <property type="nucleotide sequence ID" value="NZ_LVYV01000012.1"/>
</dbReference>
<evidence type="ECO:0000256" key="1">
    <source>
        <dbReference type="SAM" id="SignalP"/>
    </source>
</evidence>
<comment type="caution">
    <text evidence="2">The sequence shown here is derived from an EMBL/GenBank/DDBJ whole genome shotgun (WGS) entry which is preliminary data.</text>
</comment>
<reference evidence="2 3" key="1">
    <citation type="submission" date="2016-03" db="EMBL/GenBank/DDBJ databases">
        <title>Microsymbionts genomes from the relict species Vavilovia formosa (Stev.) Fed.</title>
        <authorList>
            <person name="Kopat V."/>
            <person name="Chirak E."/>
            <person name="Kimeklis A."/>
            <person name="Andronov E."/>
        </authorList>
    </citation>
    <scope>NUCLEOTIDE SEQUENCE [LARGE SCALE GENOMIC DNA]</scope>
    <source>
        <strain evidence="2 3">Vaf07</strain>
    </source>
</reference>
<feature type="signal peptide" evidence="1">
    <location>
        <begin position="1"/>
        <end position="37"/>
    </location>
</feature>
<protein>
    <recommendedName>
        <fullName evidence="4">DUF2946 domain-containing protein</fullName>
    </recommendedName>
</protein>
<organism evidence="2 3">
    <name type="scientific">Tardiphaga robiniae</name>
    <dbReference type="NCBI Taxonomy" id="943830"/>
    <lineage>
        <taxon>Bacteria</taxon>
        <taxon>Pseudomonadati</taxon>
        <taxon>Pseudomonadota</taxon>
        <taxon>Alphaproteobacteria</taxon>
        <taxon>Hyphomicrobiales</taxon>
        <taxon>Nitrobacteraceae</taxon>
        <taxon>Tardiphaga</taxon>
    </lineage>
</organism>
<accession>A0A165RSS9</accession>
<evidence type="ECO:0000313" key="2">
    <source>
        <dbReference type="EMBL" id="KZD23059.1"/>
    </source>
</evidence>
<dbReference type="AlphaFoldDB" id="A0A165RSS9"/>
<evidence type="ECO:0008006" key="4">
    <source>
        <dbReference type="Google" id="ProtNLM"/>
    </source>
</evidence>
<feature type="chain" id="PRO_5007865978" description="DUF2946 domain-containing protein" evidence="1">
    <location>
        <begin position="38"/>
        <end position="125"/>
    </location>
</feature>